<name>A0ACB8GNQ2_PSICU</name>
<protein>
    <submittedName>
        <fullName evidence="1">Uncharacterized protein</fullName>
    </submittedName>
</protein>
<dbReference type="EMBL" id="JAFIQS020000010">
    <property type="protein sequence ID" value="KAH9477105.1"/>
    <property type="molecule type" value="Genomic_DNA"/>
</dbReference>
<sequence length="534" mass="60743">MSCNIFRAPPEVFHKIVFFATLASPLGPPKELLNCMLVCRIFWERLLPKNASQLYFLIFAQKFDARGPIYRLTKDVIHEHAPLEMRRRFEAIHIFKNRMFDHPGLTEALWIAYLMVEDSDTSQKNIKQLLRVGTLTFLDSYLRSRLKDDAGDNLGWPIVDENVSLAIALAWTLASPRVMGSEHPDARTEMVTMLKPITFASFRYSISCLSPDSFEFADSSHPLTSFLNMTHPSYPISAYPPQQIDYFGAVKRKARPPLAAIFATLLYFVRVDAEFVTEIPAHVTCETRAEAIQQGLEGPCAEDFRHFFNHCRTRFADFPGIDVGIQSSSIATNPDTILCQPSFYRLGSLTGQWQGMFIMHGIYSDVSAIHTPAVFDHPSVLETRRPFYLTIEEHYCCDTRYTVPVNRKQNAIQEAWLPEDIQARQTPGGIEFTDEGGTFLTTYTTHTEDRYRVAWGGYRKIIGRVRLHDGLLALVQSDPDPQLGKMVLNGYVTSSQNLVGRMRHYRGTSETRFEGAFSLSKNHTGDATFSFNKF</sequence>
<keyword evidence="2" id="KW-1185">Reference proteome</keyword>
<gene>
    <name evidence="1" type="ORF">JR316_0011021</name>
</gene>
<accession>A0ACB8GNQ2</accession>
<reference evidence="1" key="1">
    <citation type="submission" date="2021-10" db="EMBL/GenBank/DDBJ databases">
        <title>Psilocybe cubensis genome.</title>
        <authorList>
            <person name="Mckernan K.J."/>
            <person name="Crawford S."/>
            <person name="Trippe A."/>
            <person name="Kane L.T."/>
            <person name="Mclaughlin S."/>
        </authorList>
    </citation>
    <scope>NUCLEOTIDE SEQUENCE</scope>
    <source>
        <strain evidence="1">MGC-MH-2018</strain>
    </source>
</reference>
<comment type="caution">
    <text evidence="1">The sequence shown here is derived from an EMBL/GenBank/DDBJ whole genome shotgun (WGS) entry which is preliminary data.</text>
</comment>
<proteinExistence type="predicted"/>
<organism evidence="1 2">
    <name type="scientific">Psilocybe cubensis</name>
    <name type="common">Psychedelic mushroom</name>
    <name type="synonym">Stropharia cubensis</name>
    <dbReference type="NCBI Taxonomy" id="181762"/>
    <lineage>
        <taxon>Eukaryota</taxon>
        <taxon>Fungi</taxon>
        <taxon>Dikarya</taxon>
        <taxon>Basidiomycota</taxon>
        <taxon>Agaricomycotina</taxon>
        <taxon>Agaricomycetes</taxon>
        <taxon>Agaricomycetidae</taxon>
        <taxon>Agaricales</taxon>
        <taxon>Agaricineae</taxon>
        <taxon>Strophariaceae</taxon>
        <taxon>Psilocybe</taxon>
    </lineage>
</organism>
<evidence type="ECO:0000313" key="1">
    <source>
        <dbReference type="EMBL" id="KAH9477105.1"/>
    </source>
</evidence>
<evidence type="ECO:0000313" key="2">
    <source>
        <dbReference type="Proteomes" id="UP000664032"/>
    </source>
</evidence>
<dbReference type="Proteomes" id="UP000664032">
    <property type="component" value="Unassembled WGS sequence"/>
</dbReference>